<dbReference type="InterPro" id="IPR029052">
    <property type="entry name" value="Metallo-depent_PP-like"/>
</dbReference>
<reference evidence="1" key="1">
    <citation type="journal article" date="2012" name="Science">
        <title>Fermentation, hydrogen, and sulfur metabolism in multiple uncultivated bacterial phyla.</title>
        <authorList>
            <person name="Wrighton K.C."/>
            <person name="Thomas B.C."/>
            <person name="Sharon I."/>
            <person name="Miller C.S."/>
            <person name="Castelle C.J."/>
            <person name="VerBerkmoes N.C."/>
            <person name="Wilkins M.J."/>
            <person name="Hettich R.L."/>
            <person name="Lipton M.S."/>
            <person name="Williams K.H."/>
            <person name="Long P.E."/>
            <person name="Banfield J.F."/>
        </authorList>
    </citation>
    <scope>NUCLEOTIDE SEQUENCE [LARGE SCALE GENOMIC DNA]</scope>
</reference>
<accession>K2GDY2</accession>
<dbReference type="InterPro" id="IPR005235">
    <property type="entry name" value="YmdB-like"/>
</dbReference>
<dbReference type="Gene3D" id="3.60.21.10">
    <property type="match status" value="1"/>
</dbReference>
<dbReference type="GO" id="GO:0004113">
    <property type="term" value="F:2',3'-cyclic-nucleotide 3'-phosphodiesterase activity"/>
    <property type="evidence" value="ECO:0007669"/>
    <property type="project" value="TreeGrafter"/>
</dbReference>
<comment type="caution">
    <text evidence="1">The sequence shown here is derived from an EMBL/GenBank/DDBJ whole genome shotgun (WGS) entry which is preliminary data.</text>
</comment>
<dbReference type="EMBL" id="AMFJ01000328">
    <property type="protein sequence ID" value="EKE28474.1"/>
    <property type="molecule type" value="Genomic_DNA"/>
</dbReference>
<evidence type="ECO:0000313" key="1">
    <source>
        <dbReference type="EMBL" id="EKE28474.1"/>
    </source>
</evidence>
<dbReference type="PANTHER" id="PTHR36303:SF1">
    <property type="entry name" value="2',3'-CYCLIC-NUCLEOTIDE 2'-PHOSPHODIESTERASE"/>
    <property type="match status" value="1"/>
</dbReference>
<gene>
    <name evidence="1" type="ORF">ACD_3C00054G0014</name>
</gene>
<dbReference type="Pfam" id="PF13277">
    <property type="entry name" value="YmdB"/>
    <property type="match status" value="1"/>
</dbReference>
<name>K2GDY2_9BACT</name>
<proteinExistence type="predicted"/>
<dbReference type="SUPFAM" id="SSF56300">
    <property type="entry name" value="Metallo-dependent phosphatases"/>
    <property type="match status" value="1"/>
</dbReference>
<organism evidence="1">
    <name type="scientific">uncultured bacterium</name>
    <name type="common">gcode 4</name>
    <dbReference type="NCBI Taxonomy" id="1234023"/>
    <lineage>
        <taxon>Bacteria</taxon>
        <taxon>environmental samples</taxon>
    </lineage>
</organism>
<evidence type="ECO:0008006" key="2">
    <source>
        <dbReference type="Google" id="ProtNLM"/>
    </source>
</evidence>
<dbReference type="AlphaFoldDB" id="K2GDY2"/>
<dbReference type="PANTHER" id="PTHR36303">
    <property type="entry name" value="2',3'-CYCLIC-NUCLEOTIDE 2'-PHOSPHODIESTERASE"/>
    <property type="match status" value="1"/>
</dbReference>
<sequence>MLKFVILWDVFWRNWRRLVKKYIGELKEKYSPDFMIANSENMTSWRWPVLKHIQEMQEMWFDCLTWWNHTFANLKDIKEYIDSPEWIQLRPANYYNHPDYRVPWKWFMTIEKNWKKVLVINLMSSVFIGWQLYNPFMKADEILKETWLDFDAIILDFHRETTAESYVMSEYLDWRISLMYWTHTHVQTNDEHILQKWTWMITDVWMVWPLHSSIWQKFEDRMPQFLTWINIFNARPEQDLWQWVVNWIYVEIEDKKCIKIEKIRIIEQE</sequence>
<protein>
    <recommendedName>
        <fullName evidence="2">Metallophosphoesterase</fullName>
    </recommendedName>
</protein>